<name>A0A1D8G9Y9_9ACTN</name>
<protein>
    <submittedName>
        <fullName evidence="2">Neamine phosphoribosyltransferase</fullName>
        <ecNumber evidence="2">2.4.2.49</ecNumber>
    </submittedName>
</protein>
<dbReference type="EC" id="2.4.2.49" evidence="2"/>
<dbReference type="STRING" id="285473.A4G23_05118"/>
<dbReference type="Proteomes" id="UP000095349">
    <property type="component" value="Chromosome"/>
</dbReference>
<proteinExistence type="predicted"/>
<evidence type="ECO:0000313" key="3">
    <source>
        <dbReference type="Proteomes" id="UP000095349"/>
    </source>
</evidence>
<reference evidence="2 3" key="1">
    <citation type="submission" date="2016-09" db="EMBL/GenBank/DDBJ databases">
        <title>Streptomyces rubrolavendulae MJM4426 Genome sequencing and assembly.</title>
        <authorList>
            <person name="Kim J.-G."/>
        </authorList>
    </citation>
    <scope>NUCLEOTIDE SEQUENCE [LARGE SCALE GENOMIC DNA]</scope>
    <source>
        <strain evidence="2 3">MJM4426</strain>
    </source>
</reference>
<organism evidence="2 3">
    <name type="scientific">Streptomyces rubrolavendulae</name>
    <dbReference type="NCBI Taxonomy" id="285473"/>
    <lineage>
        <taxon>Bacteria</taxon>
        <taxon>Bacillati</taxon>
        <taxon>Actinomycetota</taxon>
        <taxon>Actinomycetes</taxon>
        <taxon>Kitasatosporales</taxon>
        <taxon>Streptomycetaceae</taxon>
        <taxon>Streptomyces</taxon>
    </lineage>
</organism>
<gene>
    <name evidence="2" type="primary">btrL</name>
    <name evidence="2" type="ORF">A4G23_05118</name>
</gene>
<evidence type="ECO:0000313" key="2">
    <source>
        <dbReference type="EMBL" id="AOT62223.1"/>
    </source>
</evidence>
<keyword evidence="3" id="KW-1185">Reference proteome</keyword>
<dbReference type="InterPro" id="IPR029057">
    <property type="entry name" value="PRTase-like"/>
</dbReference>
<dbReference type="SUPFAM" id="SSF53271">
    <property type="entry name" value="PRTase-like"/>
    <property type="match status" value="1"/>
</dbReference>
<dbReference type="EMBL" id="CP017316">
    <property type="protein sequence ID" value="AOT62223.1"/>
    <property type="molecule type" value="Genomic_DNA"/>
</dbReference>
<feature type="region of interest" description="Disordered" evidence="1">
    <location>
        <begin position="348"/>
        <end position="369"/>
    </location>
</feature>
<dbReference type="GO" id="GO:0016757">
    <property type="term" value="F:glycosyltransferase activity"/>
    <property type="evidence" value="ECO:0007669"/>
    <property type="project" value="UniProtKB-KW"/>
</dbReference>
<accession>A0A1D8G9Y9</accession>
<sequence>MVTTGVALPALHRAFVETVRRDGGAAALHACACFAEQLLADAAAAHREAAPGPDEDGTGARLAASVVRLRELCTGLAREMAASADAAEPAWSGRAAAAAAPDGAERRIAVVEDALALATAVTGALWGSAAARRDERTAALLRHAADWKTPECYGYDLADPELCYGQAAERLSARSRRAPVLVVGIRTGGSYLAPFWQAAAEDAGVAAGPWHSVRPVRGGAGITLPGSEIEALPRRLPPGAALVLVDDQPDTGATALAVRDRVARRYPGVRDVVLAAPGRLYDLSGPAVRPLAERPVVRPAARLWQLAGTGGAAALAARARAAGVPLAPGAAHRVEPFRGPFLAEYGPGTAPRGGAAGARGSGAARRLDPRNRPFSLVAGATGAGTSGGTGTPETYHFRFIGTGPHGLHCHQALRALGDLLPPGHVFADGYLVTRHEHGLRPLRAVLPELEEPRRRRVLLAVAESWAALRRVGELGRPGGGAGYEPRARLDGALRRLRERMGRPLPVDGAWTARHVPERMPLGGADGVLLRTPLPYGHGYWHWQLADTGQGGAGPAGGGAPVLRRFGLDWIWGGGGCLESEIASFVVENRLGAHDRDLLREAVAAACGGTRAFDAGLRLAGEALYWNAKTWLRRCPVVTPATADRIEAELAAQAAYVAALA</sequence>
<dbReference type="AlphaFoldDB" id="A0A1D8G9Y9"/>
<keyword evidence="2" id="KW-0808">Transferase</keyword>
<keyword evidence="2" id="KW-0328">Glycosyltransferase</keyword>
<dbReference type="PATRIC" id="fig|285473.5.peg.5391"/>
<dbReference type="KEGG" id="srn:A4G23_05118"/>
<evidence type="ECO:0000256" key="1">
    <source>
        <dbReference type="SAM" id="MobiDB-lite"/>
    </source>
</evidence>
<dbReference type="GeneID" id="33067354"/>